<evidence type="ECO:0000313" key="7">
    <source>
        <dbReference type="EMBL" id="OGI42116.1"/>
    </source>
</evidence>
<dbReference type="EMBL" id="MFST01000160">
    <property type="protein sequence ID" value="OGI42116.1"/>
    <property type="molecule type" value="Genomic_DNA"/>
</dbReference>
<evidence type="ECO:0000256" key="4">
    <source>
        <dbReference type="ARBA" id="ARBA00022825"/>
    </source>
</evidence>
<evidence type="ECO:0000313" key="8">
    <source>
        <dbReference type="Proteomes" id="UP000179344"/>
    </source>
</evidence>
<dbReference type="FunFam" id="2.40.10.10:FF:000001">
    <property type="entry name" value="Periplasmic serine protease DegS"/>
    <property type="match status" value="1"/>
</dbReference>
<dbReference type="SUPFAM" id="SSF50494">
    <property type="entry name" value="Trypsin-like serine proteases"/>
    <property type="match status" value="1"/>
</dbReference>
<keyword evidence="5" id="KW-0472">Membrane</keyword>
<dbReference type="InterPro" id="IPR001940">
    <property type="entry name" value="Peptidase_S1C"/>
</dbReference>
<comment type="similarity">
    <text evidence="1">Belongs to the peptidase S1C family.</text>
</comment>
<evidence type="ECO:0000256" key="5">
    <source>
        <dbReference type="SAM" id="Phobius"/>
    </source>
</evidence>
<evidence type="ECO:0000256" key="1">
    <source>
        <dbReference type="ARBA" id="ARBA00010541"/>
    </source>
</evidence>
<dbReference type="GO" id="GO:0004252">
    <property type="term" value="F:serine-type endopeptidase activity"/>
    <property type="evidence" value="ECO:0007669"/>
    <property type="project" value="InterPro"/>
</dbReference>
<dbReference type="PROSITE" id="PS50106">
    <property type="entry name" value="PDZ"/>
    <property type="match status" value="1"/>
</dbReference>
<dbReference type="InterPro" id="IPR001478">
    <property type="entry name" value="PDZ"/>
</dbReference>
<keyword evidence="3" id="KW-0378">Hydrolase</keyword>
<comment type="caution">
    <text evidence="7">The sequence shown here is derived from an EMBL/GenBank/DDBJ whole genome shotgun (WGS) entry which is preliminary data.</text>
</comment>
<organism evidence="7 8">
    <name type="scientific">Candidatus Muproteobacteria bacterium RBG_16_65_31</name>
    <dbReference type="NCBI Taxonomy" id="1817759"/>
    <lineage>
        <taxon>Bacteria</taxon>
        <taxon>Pseudomonadati</taxon>
        <taxon>Pseudomonadota</taxon>
        <taxon>Candidatus Muproteobacteria</taxon>
    </lineage>
</organism>
<dbReference type="Proteomes" id="UP000179344">
    <property type="component" value="Unassembled WGS sequence"/>
</dbReference>
<name>A0A1F6TAL9_9PROT</name>
<dbReference type="AlphaFoldDB" id="A0A1F6TAL9"/>
<evidence type="ECO:0000256" key="3">
    <source>
        <dbReference type="ARBA" id="ARBA00022801"/>
    </source>
</evidence>
<dbReference type="SUPFAM" id="SSF50156">
    <property type="entry name" value="PDZ domain-like"/>
    <property type="match status" value="1"/>
</dbReference>
<evidence type="ECO:0000259" key="6">
    <source>
        <dbReference type="PROSITE" id="PS50106"/>
    </source>
</evidence>
<reference evidence="7 8" key="1">
    <citation type="journal article" date="2016" name="Nat. Commun.">
        <title>Thousands of microbial genomes shed light on interconnected biogeochemical processes in an aquifer system.</title>
        <authorList>
            <person name="Anantharaman K."/>
            <person name="Brown C.T."/>
            <person name="Hug L.A."/>
            <person name="Sharon I."/>
            <person name="Castelle C.J."/>
            <person name="Probst A.J."/>
            <person name="Thomas B.C."/>
            <person name="Singh A."/>
            <person name="Wilkins M.J."/>
            <person name="Karaoz U."/>
            <person name="Brodie E.L."/>
            <person name="Williams K.H."/>
            <person name="Hubbard S.S."/>
            <person name="Banfield J.F."/>
        </authorList>
    </citation>
    <scope>NUCLEOTIDE SEQUENCE [LARGE SCALE GENOMIC DNA]</scope>
</reference>
<gene>
    <name evidence="7" type="ORF">A2V92_04380</name>
</gene>
<dbReference type="PANTHER" id="PTHR43343">
    <property type="entry name" value="PEPTIDASE S12"/>
    <property type="match status" value="1"/>
</dbReference>
<keyword evidence="5" id="KW-0812">Transmembrane</keyword>
<dbReference type="SMART" id="SM00228">
    <property type="entry name" value="PDZ"/>
    <property type="match status" value="1"/>
</dbReference>
<dbReference type="InterPro" id="IPR036034">
    <property type="entry name" value="PDZ_sf"/>
</dbReference>
<dbReference type="PANTHER" id="PTHR43343:SF3">
    <property type="entry name" value="PROTEASE DO-LIKE 8, CHLOROPLASTIC"/>
    <property type="match status" value="1"/>
</dbReference>
<keyword evidence="5" id="KW-1133">Transmembrane helix</keyword>
<dbReference type="InterPro" id="IPR009003">
    <property type="entry name" value="Peptidase_S1_PA"/>
</dbReference>
<dbReference type="Pfam" id="PF13180">
    <property type="entry name" value="PDZ_2"/>
    <property type="match status" value="1"/>
</dbReference>
<protein>
    <recommendedName>
        <fullName evidence="6">PDZ domain-containing protein</fullName>
    </recommendedName>
</protein>
<dbReference type="InterPro" id="IPR051201">
    <property type="entry name" value="Chloro_Bact_Ser_Proteases"/>
</dbReference>
<proteinExistence type="inferred from homology"/>
<sequence>MRTRHWLFYVVQAAVLGLALAFVLTWIWPDLLRREGPPVEIRQTAREATAHPPAGGPVSYAAAVEKAAPAVVNINTAKVVTVRPNPFFDDPLFREFFGRGGGVITPQQRVETSLGSGVIVSEQGYVLTNYHVVRGADAIQVSLRDGRMARAQVVGSDPDADLAVLKVDLKKLPAMMLGRSEGLRVGDVVLAIGNPFGVGQTVTMGIVSATGRNRLGINTFENFIQTDAAINPGNSGGALVDAEGNLVGINTAIFSKSGGYQGIGFAIPTSLAKGVLEDIIQYGRPLRGWLGVEAHAITPEIARELNLKTADGVIVAGIVRNGPAHKAGLLPGDIIQSIDGKRITEAREALLAISNRRPGSKVVLKVVRNGQDLTLEATAIERPQRPAQTE</sequence>
<dbReference type="PRINTS" id="PR00834">
    <property type="entry name" value="PROTEASES2C"/>
</dbReference>
<accession>A0A1F6TAL9</accession>
<dbReference type="Gene3D" id="2.40.10.120">
    <property type="match status" value="1"/>
</dbReference>
<feature type="domain" description="PDZ" evidence="6">
    <location>
        <begin position="279"/>
        <end position="370"/>
    </location>
</feature>
<keyword evidence="2" id="KW-0645">Protease</keyword>
<feature type="transmembrane region" description="Helical" evidence="5">
    <location>
        <begin position="7"/>
        <end position="28"/>
    </location>
</feature>
<dbReference type="Pfam" id="PF13365">
    <property type="entry name" value="Trypsin_2"/>
    <property type="match status" value="1"/>
</dbReference>
<evidence type="ECO:0000256" key="2">
    <source>
        <dbReference type="ARBA" id="ARBA00022670"/>
    </source>
</evidence>
<keyword evidence="4" id="KW-0720">Serine protease</keyword>
<dbReference type="Gene3D" id="2.30.42.10">
    <property type="match status" value="1"/>
</dbReference>
<dbReference type="GO" id="GO:0006508">
    <property type="term" value="P:proteolysis"/>
    <property type="evidence" value="ECO:0007669"/>
    <property type="project" value="UniProtKB-KW"/>
</dbReference>